<comment type="subcellular location">
    <subcellularLocation>
        <location evidence="1 10">Nucleus</location>
    </subcellularLocation>
</comment>
<dbReference type="PROSITE" id="PS51843">
    <property type="entry name" value="NR_LBD"/>
    <property type="match status" value="1"/>
</dbReference>
<dbReference type="SMR" id="A0A7I8XCH6"/>
<dbReference type="GO" id="GO:0003700">
    <property type="term" value="F:DNA-binding transcription factor activity"/>
    <property type="evidence" value="ECO:0007669"/>
    <property type="project" value="InterPro"/>
</dbReference>
<reference evidence="14" key="1">
    <citation type="submission" date="2020-09" db="EMBL/GenBank/DDBJ databases">
        <authorList>
            <person name="Kikuchi T."/>
        </authorList>
    </citation>
    <scope>NUCLEOTIDE SEQUENCE</scope>
    <source>
        <strain evidence="14">Ka4C1</strain>
    </source>
</reference>
<dbReference type="EMBL" id="CAJFCV020000006">
    <property type="protein sequence ID" value="CAG9131382.1"/>
    <property type="molecule type" value="Genomic_DNA"/>
</dbReference>
<keyword evidence="15" id="KW-1185">Reference proteome</keyword>
<dbReference type="Proteomes" id="UP000582659">
    <property type="component" value="Unassembled WGS sequence"/>
</dbReference>
<keyword evidence="8 10" id="KW-0675">Receptor</keyword>
<evidence type="ECO:0000256" key="3">
    <source>
        <dbReference type="ARBA" id="ARBA00022771"/>
    </source>
</evidence>
<feature type="compositionally biased region" description="Low complexity" evidence="11">
    <location>
        <begin position="96"/>
        <end position="110"/>
    </location>
</feature>
<dbReference type="PROSITE" id="PS00031">
    <property type="entry name" value="NUCLEAR_REC_DBD_1"/>
    <property type="match status" value="1"/>
</dbReference>
<name>A0A7I8XCH6_BURXY</name>
<dbReference type="PROSITE" id="PS51030">
    <property type="entry name" value="NUCLEAR_REC_DBD_2"/>
    <property type="match status" value="1"/>
</dbReference>
<feature type="region of interest" description="Disordered" evidence="11">
    <location>
        <begin position="265"/>
        <end position="290"/>
    </location>
</feature>
<evidence type="ECO:0000256" key="1">
    <source>
        <dbReference type="ARBA" id="ARBA00004123"/>
    </source>
</evidence>
<dbReference type="Pfam" id="PF00105">
    <property type="entry name" value="zf-C4"/>
    <property type="match status" value="1"/>
</dbReference>
<feature type="region of interest" description="Disordered" evidence="11">
    <location>
        <begin position="63"/>
        <end position="153"/>
    </location>
</feature>
<evidence type="ECO:0000313" key="15">
    <source>
        <dbReference type="Proteomes" id="UP000659654"/>
    </source>
</evidence>
<dbReference type="GO" id="GO:0008270">
    <property type="term" value="F:zinc ion binding"/>
    <property type="evidence" value="ECO:0007669"/>
    <property type="project" value="UniProtKB-KW"/>
</dbReference>
<feature type="compositionally biased region" description="Polar residues" evidence="11">
    <location>
        <begin position="138"/>
        <end position="151"/>
    </location>
</feature>
<dbReference type="AlphaFoldDB" id="A0A7I8XCH6"/>
<evidence type="ECO:0000256" key="6">
    <source>
        <dbReference type="ARBA" id="ARBA00023125"/>
    </source>
</evidence>
<keyword evidence="7 10" id="KW-0804">Transcription</keyword>
<evidence type="ECO:0000256" key="2">
    <source>
        <dbReference type="ARBA" id="ARBA00022723"/>
    </source>
</evidence>
<feature type="compositionally biased region" description="Low complexity" evidence="11">
    <location>
        <begin position="63"/>
        <end position="75"/>
    </location>
</feature>
<comment type="similarity">
    <text evidence="10">Belongs to the nuclear hormone receptor family.</text>
</comment>
<dbReference type="PANTHER" id="PTHR48092">
    <property type="entry name" value="KNIRPS-RELATED PROTEIN-RELATED"/>
    <property type="match status" value="1"/>
</dbReference>
<dbReference type="SMART" id="SM00399">
    <property type="entry name" value="ZnF_C4"/>
    <property type="match status" value="1"/>
</dbReference>
<dbReference type="InterPro" id="IPR050200">
    <property type="entry name" value="Nuclear_hormone_rcpt_NR3"/>
</dbReference>
<evidence type="ECO:0000259" key="12">
    <source>
        <dbReference type="PROSITE" id="PS51030"/>
    </source>
</evidence>
<keyword evidence="2 10" id="KW-0479">Metal-binding</keyword>
<evidence type="ECO:0000256" key="9">
    <source>
        <dbReference type="ARBA" id="ARBA00023242"/>
    </source>
</evidence>
<dbReference type="Gene3D" id="3.30.50.10">
    <property type="entry name" value="Erythroid Transcription Factor GATA-1, subunit A"/>
    <property type="match status" value="1"/>
</dbReference>
<keyword evidence="9 10" id="KW-0539">Nucleus</keyword>
<evidence type="ECO:0000313" key="14">
    <source>
        <dbReference type="EMBL" id="CAD5235160.1"/>
    </source>
</evidence>
<comment type="caution">
    <text evidence="14">The sequence shown here is derived from an EMBL/GenBank/DDBJ whole genome shotgun (WGS) entry which is preliminary data.</text>
</comment>
<dbReference type="Proteomes" id="UP000659654">
    <property type="component" value="Unassembled WGS sequence"/>
</dbReference>
<feature type="domain" description="Nuclear receptor" evidence="12">
    <location>
        <begin position="157"/>
        <end position="234"/>
    </location>
</feature>
<dbReference type="OrthoDB" id="10006908at2759"/>
<sequence>MNNHYNVLTQFQNPVPYRAPVIAHSRNAERPLNLNQLPQLDPLSLYQLYINQLNQLNALQNNNLNSNVVDGNNNNGEEKKEKEEEEKVKEVKEEGVSNSSPQPSKSALSSEQPWYQAYKTETFDPNNNSNNNNKIKDGSQTQTSESPQNPKTKPVDPLLCVICGDKASGLHYGVYSCEGCKGFFKRTVQNKRVYVCVSGSALGCPMTKEQRNRCQYCRFQKCLQQGMVLEAVREDRMPGGRNGSAIYNLYKLKYRKTRKCSEATSSEDSEALKSPTACSSGQEECSSSSRWGRKRKFESVNDEETLKQFRDPPTNKNLIQELIELDRLDQLINLKGLRIWSEEQQNQTENSSPTERLSRIGDEIVEKLVEWTKMLPFYNTLPVEVHTHLLTQRWAELVLLSACFYAYETQSEGNECGLSFVNSQRNLELLQQRLSAVMTKDIPFEHVRKEAGPLVEKFTALLNAFSKLKITLEAYVCLKAITLLHYATPTNDNEEDSKSLDYHTLYFRKVSSIQDQFVKALQIHLSQCENGPRLSEILTWLPMLHSASSVLLHSKMFYVPFLICKNPEPLRESDFPALRPMTSSTSQEPNDTEIEADETDGSSDEHSEILE</sequence>
<evidence type="ECO:0000256" key="11">
    <source>
        <dbReference type="SAM" id="MobiDB-lite"/>
    </source>
</evidence>
<dbReference type="InterPro" id="IPR001628">
    <property type="entry name" value="Znf_hrmn_rcpt"/>
</dbReference>
<protein>
    <submittedName>
        <fullName evidence="14">(pine wood nematode) hypothetical protein</fullName>
    </submittedName>
</protein>
<dbReference type="PRINTS" id="PR00047">
    <property type="entry name" value="STROIDFINGER"/>
</dbReference>
<feature type="region of interest" description="Disordered" evidence="11">
    <location>
        <begin position="574"/>
        <end position="611"/>
    </location>
</feature>
<dbReference type="GO" id="GO:0005634">
    <property type="term" value="C:nucleus"/>
    <property type="evidence" value="ECO:0007669"/>
    <property type="project" value="UniProtKB-SubCell"/>
</dbReference>
<dbReference type="InterPro" id="IPR001723">
    <property type="entry name" value="Nuclear_hrmn_rcpt"/>
</dbReference>
<dbReference type="InterPro" id="IPR013088">
    <property type="entry name" value="Znf_NHR/GATA"/>
</dbReference>
<dbReference type="PRINTS" id="PR00398">
    <property type="entry name" value="STRDHORMONER"/>
</dbReference>
<dbReference type="InterPro" id="IPR035500">
    <property type="entry name" value="NHR-like_dom_sf"/>
</dbReference>
<organism evidence="14 15">
    <name type="scientific">Bursaphelenchus xylophilus</name>
    <name type="common">Pinewood nematode worm</name>
    <name type="synonym">Aphelenchoides xylophilus</name>
    <dbReference type="NCBI Taxonomy" id="6326"/>
    <lineage>
        <taxon>Eukaryota</taxon>
        <taxon>Metazoa</taxon>
        <taxon>Ecdysozoa</taxon>
        <taxon>Nematoda</taxon>
        <taxon>Chromadorea</taxon>
        <taxon>Rhabditida</taxon>
        <taxon>Tylenchina</taxon>
        <taxon>Tylenchomorpha</taxon>
        <taxon>Aphelenchoidea</taxon>
        <taxon>Aphelenchoididae</taxon>
        <taxon>Bursaphelenchus</taxon>
    </lineage>
</organism>
<dbReference type="InterPro" id="IPR000536">
    <property type="entry name" value="Nucl_hrmn_rcpt_lig-bd"/>
</dbReference>
<dbReference type="EMBL" id="CAJFDI010000006">
    <property type="protein sequence ID" value="CAD5235160.1"/>
    <property type="molecule type" value="Genomic_DNA"/>
</dbReference>
<dbReference type="SUPFAM" id="SSF48508">
    <property type="entry name" value="Nuclear receptor ligand-binding domain"/>
    <property type="match status" value="1"/>
</dbReference>
<evidence type="ECO:0000256" key="4">
    <source>
        <dbReference type="ARBA" id="ARBA00022833"/>
    </source>
</evidence>
<keyword evidence="3 10" id="KW-0863">Zinc-finger</keyword>
<dbReference type="GO" id="GO:0043565">
    <property type="term" value="F:sequence-specific DNA binding"/>
    <property type="evidence" value="ECO:0007669"/>
    <property type="project" value="InterPro"/>
</dbReference>
<evidence type="ECO:0000259" key="13">
    <source>
        <dbReference type="PROSITE" id="PS51843"/>
    </source>
</evidence>
<evidence type="ECO:0000256" key="5">
    <source>
        <dbReference type="ARBA" id="ARBA00023015"/>
    </source>
</evidence>
<dbReference type="GO" id="GO:0006357">
    <property type="term" value="P:regulation of transcription by RNA polymerase II"/>
    <property type="evidence" value="ECO:0007669"/>
    <property type="project" value="UniProtKB-ARBA"/>
</dbReference>
<keyword evidence="4 10" id="KW-0862">Zinc</keyword>
<evidence type="ECO:0000256" key="7">
    <source>
        <dbReference type="ARBA" id="ARBA00023163"/>
    </source>
</evidence>
<evidence type="ECO:0000256" key="10">
    <source>
        <dbReference type="RuleBase" id="RU004334"/>
    </source>
</evidence>
<dbReference type="Pfam" id="PF00104">
    <property type="entry name" value="Hormone_recep"/>
    <property type="match status" value="1"/>
</dbReference>
<accession>A0A7I8XCH6</accession>
<feature type="compositionally biased region" description="Low complexity" evidence="11">
    <location>
        <begin position="278"/>
        <end position="289"/>
    </location>
</feature>
<keyword evidence="6 10" id="KW-0238">DNA-binding</keyword>
<dbReference type="Gene3D" id="1.10.565.10">
    <property type="entry name" value="Retinoid X Receptor"/>
    <property type="match status" value="1"/>
</dbReference>
<gene>
    <name evidence="14" type="ORF">BXYJ_LOCUS15251</name>
</gene>
<dbReference type="SMART" id="SM00430">
    <property type="entry name" value="HOLI"/>
    <property type="match status" value="1"/>
</dbReference>
<evidence type="ECO:0000256" key="8">
    <source>
        <dbReference type="ARBA" id="ARBA00023170"/>
    </source>
</evidence>
<keyword evidence="5 10" id="KW-0805">Transcription regulation</keyword>
<feature type="compositionally biased region" description="Acidic residues" evidence="11">
    <location>
        <begin position="590"/>
        <end position="602"/>
    </location>
</feature>
<dbReference type="SUPFAM" id="SSF57716">
    <property type="entry name" value="Glucocorticoid receptor-like (DNA-binding domain)"/>
    <property type="match status" value="1"/>
</dbReference>
<dbReference type="FunFam" id="3.30.50.10:FF:000006">
    <property type="entry name" value="Nuclear receptor subfamily 5 group A member"/>
    <property type="match status" value="1"/>
</dbReference>
<proteinExistence type="inferred from homology"/>
<feature type="domain" description="NR LBD" evidence="13">
    <location>
        <begin position="314"/>
        <end position="577"/>
    </location>
</feature>
<feature type="compositionally biased region" description="Basic and acidic residues" evidence="11">
    <location>
        <begin position="76"/>
        <end position="95"/>
    </location>
</feature>